<gene>
    <name evidence="25" type="ORF">ONE63_006520</name>
</gene>
<dbReference type="PANTHER" id="PTHR12707">
    <property type="entry name" value="PINN"/>
    <property type="match status" value="1"/>
</dbReference>
<dbReference type="InterPro" id="IPR039853">
    <property type="entry name" value="Pinin"/>
</dbReference>
<evidence type="ECO:0000256" key="6">
    <source>
        <dbReference type="ARBA" id="ARBA00022499"/>
    </source>
</evidence>
<dbReference type="EMBL" id="JAPTSV010000003">
    <property type="protein sequence ID" value="KAJ1529774.1"/>
    <property type="molecule type" value="Genomic_DNA"/>
</dbReference>
<feature type="compositionally biased region" description="Basic and acidic residues" evidence="22">
    <location>
        <begin position="179"/>
        <end position="195"/>
    </location>
</feature>
<feature type="domain" description="Pinin/SDK" evidence="24">
    <location>
        <begin position="9"/>
        <end position="75"/>
    </location>
</feature>
<evidence type="ECO:0000256" key="8">
    <source>
        <dbReference type="ARBA" id="ARBA00022664"/>
    </source>
</evidence>
<evidence type="ECO:0000256" key="5">
    <source>
        <dbReference type="ARBA" id="ARBA00022481"/>
    </source>
</evidence>
<dbReference type="InterPro" id="IPR006787">
    <property type="entry name" value="Pinin_SDK_N"/>
</dbReference>
<name>A0AAV7XTM5_9NEOP</name>
<evidence type="ECO:0000256" key="22">
    <source>
        <dbReference type="SAM" id="MobiDB-lite"/>
    </source>
</evidence>
<dbReference type="PANTHER" id="PTHR12707:SF0">
    <property type="entry name" value="PININ"/>
    <property type="match status" value="1"/>
</dbReference>
<dbReference type="AlphaFoldDB" id="A0AAV7XTM5"/>
<evidence type="ECO:0000256" key="3">
    <source>
        <dbReference type="ARBA" id="ARBA00010386"/>
    </source>
</evidence>
<comment type="subunit">
    <text evidence="20">Found in a mRNA splicing-dependent exon junction complex (EJC). Found in a complex with SR proteins. Found in a mRNP complex with RNPS1. Component of the PSAP complex consisting of RNPS1, SAP18 and PNN. Interacts with PNISR, CTBP1, CTBP2, KRT8, KRT18, KRT19, PS1D/PNO40, PPIG, RNPS1, SFRS4 and SRRM2. Identified in the spliceosome C complex.</text>
</comment>
<evidence type="ECO:0000256" key="12">
    <source>
        <dbReference type="ARBA" id="ARBA00022990"/>
    </source>
</evidence>
<dbReference type="GO" id="GO:0008380">
    <property type="term" value="P:RNA splicing"/>
    <property type="evidence" value="ECO:0007669"/>
    <property type="project" value="UniProtKB-KW"/>
</dbReference>
<dbReference type="GO" id="GO:0016607">
    <property type="term" value="C:nuclear speck"/>
    <property type="evidence" value="ECO:0007669"/>
    <property type="project" value="UniProtKB-SubCell"/>
</dbReference>
<feature type="compositionally biased region" description="Low complexity" evidence="22">
    <location>
        <begin position="46"/>
        <end position="55"/>
    </location>
</feature>
<evidence type="ECO:0000256" key="19">
    <source>
        <dbReference type="ARBA" id="ARBA00023242"/>
    </source>
</evidence>
<comment type="caution">
    <text evidence="25">The sequence shown here is derived from an EMBL/GenBank/DDBJ whole genome shotgun (WGS) entry which is preliminary data.</text>
</comment>
<feature type="compositionally biased region" description="Polar residues" evidence="22">
    <location>
        <begin position="539"/>
        <end position="561"/>
    </location>
</feature>
<evidence type="ECO:0000256" key="13">
    <source>
        <dbReference type="ARBA" id="ARBA00023015"/>
    </source>
</evidence>
<keyword evidence="19" id="KW-0539">Nucleus</keyword>
<dbReference type="GO" id="GO:0003677">
    <property type="term" value="F:DNA binding"/>
    <property type="evidence" value="ECO:0007669"/>
    <property type="project" value="UniProtKB-KW"/>
</dbReference>
<feature type="domain" description="Pinin/SDK/MemA protein" evidence="23">
    <location>
        <begin position="192"/>
        <end position="316"/>
    </location>
</feature>
<evidence type="ECO:0000256" key="11">
    <source>
        <dbReference type="ARBA" id="ARBA00022949"/>
    </source>
</evidence>
<evidence type="ECO:0000256" key="21">
    <source>
        <dbReference type="SAM" id="Coils"/>
    </source>
</evidence>
<feature type="compositionally biased region" description="Acidic residues" evidence="22">
    <location>
        <begin position="152"/>
        <end position="161"/>
    </location>
</feature>
<keyword evidence="15" id="KW-0238">DNA-binding</keyword>
<feature type="region of interest" description="Disordered" evidence="22">
    <location>
        <begin position="326"/>
        <end position="572"/>
    </location>
</feature>
<evidence type="ECO:0000256" key="10">
    <source>
        <dbReference type="ARBA" id="ARBA00022843"/>
    </source>
</evidence>
<evidence type="ECO:0000256" key="2">
    <source>
        <dbReference type="ARBA" id="ARBA00004568"/>
    </source>
</evidence>
<organism evidence="25 26">
    <name type="scientific">Megalurothrips usitatus</name>
    <name type="common">bean blossom thrips</name>
    <dbReference type="NCBI Taxonomy" id="439358"/>
    <lineage>
        <taxon>Eukaryota</taxon>
        <taxon>Metazoa</taxon>
        <taxon>Ecdysozoa</taxon>
        <taxon>Arthropoda</taxon>
        <taxon>Hexapoda</taxon>
        <taxon>Insecta</taxon>
        <taxon>Pterygota</taxon>
        <taxon>Neoptera</taxon>
        <taxon>Paraneoptera</taxon>
        <taxon>Thysanoptera</taxon>
        <taxon>Terebrantia</taxon>
        <taxon>Thripoidea</taxon>
        <taxon>Thripidae</taxon>
        <taxon>Megalurothrips</taxon>
    </lineage>
</organism>
<reference evidence="25" key="1">
    <citation type="submission" date="2022-12" db="EMBL/GenBank/DDBJ databases">
        <title>Chromosome-level genome assembly of the bean flower thrips Megalurothrips usitatus.</title>
        <authorList>
            <person name="Ma L."/>
            <person name="Liu Q."/>
            <person name="Li H."/>
            <person name="Cai W."/>
        </authorList>
    </citation>
    <scope>NUCLEOTIDE SEQUENCE</scope>
    <source>
        <strain evidence="25">Cailab_2022a</strain>
    </source>
</reference>
<keyword evidence="9" id="KW-0747">Spliceosome</keyword>
<evidence type="ECO:0000256" key="7">
    <source>
        <dbReference type="ARBA" id="ARBA00022553"/>
    </source>
</evidence>
<evidence type="ECO:0000256" key="14">
    <source>
        <dbReference type="ARBA" id="ARBA00023054"/>
    </source>
</evidence>
<keyword evidence="26" id="KW-1185">Reference proteome</keyword>
<dbReference type="GO" id="GO:0071013">
    <property type="term" value="C:catalytic step 2 spliceosome"/>
    <property type="evidence" value="ECO:0007669"/>
    <property type="project" value="TreeGrafter"/>
</dbReference>
<keyword evidence="13" id="KW-0805">Transcription regulation</keyword>
<protein>
    <recommendedName>
        <fullName evidence="4">Pinin</fullName>
    </recommendedName>
</protein>
<evidence type="ECO:0000256" key="18">
    <source>
        <dbReference type="ARBA" id="ARBA00023187"/>
    </source>
</evidence>
<keyword evidence="18" id="KW-0508">mRNA splicing</keyword>
<sequence length="572" mass="67133">MATEVMKTFSALQEELMKAKEGLKNVDSHIKRIIGRDPEAQPPGQGPLRPGQKRPSNQNEEFYGRGRGTFQMGRGRGGPSNRSQEDEGQPGIRRRLGDRPGGDRPGGDRPGGDRPGGTVFSRLSGPPMKYMRKDKDEDGFSGPPPKFHKKEEEEEEIEDDDAQFKPAISSRVIPQTRELPSKEDILAAQGDERSKARNRRMFGALLGTLQRFRQEETRMRDREDKRAVVEKKLEEAAKREKEEMKKERQELFHDRRRKQQEIRRIEFKIQRVKEQDQWEARHRPLLNFIQTKTKPQIFYLPKVQNTKTEERLVASQKVIAKMMEKKRAAVQEELDRLEGNAQNKTENTGDRTFEEEDDEDMETENGPADNDNADESHDISIENTVENKENRIRSINVKIEKDSDSREVQAESEDKVESERPDEHHRQQPNPKERRDHREPRDHRDQRDRFDRSRDHQRRDDRDRGKEREMDRERGKDRDRGRFRERERIRERERRSEREVKVEVKKEDEEKWDRKRDRHNSNTSVLEEDEEVPERGKESSSVNAPELSSISLPGEQSSPLQASFDDQDDGGE</sequence>
<feature type="coiled-coil region" evidence="21">
    <location>
        <begin position="219"/>
        <end position="275"/>
    </location>
</feature>
<accession>A0AAV7XTM5</accession>
<keyword evidence="5" id="KW-0488">Methylation</keyword>
<evidence type="ECO:0000256" key="20">
    <source>
        <dbReference type="ARBA" id="ARBA00025916"/>
    </source>
</evidence>
<evidence type="ECO:0000256" key="16">
    <source>
        <dbReference type="ARBA" id="ARBA00023159"/>
    </source>
</evidence>
<keyword evidence="17" id="KW-0804">Transcription</keyword>
<evidence type="ECO:0000256" key="9">
    <source>
        <dbReference type="ARBA" id="ARBA00022728"/>
    </source>
</evidence>
<evidence type="ECO:0000313" key="25">
    <source>
        <dbReference type="EMBL" id="KAJ1529774.1"/>
    </source>
</evidence>
<dbReference type="Pfam" id="PF04697">
    <property type="entry name" value="Pinin_SDK_N"/>
    <property type="match status" value="1"/>
</dbReference>
<evidence type="ECO:0000256" key="1">
    <source>
        <dbReference type="ARBA" id="ARBA00004324"/>
    </source>
</evidence>
<keyword evidence="12" id="KW-0007">Acetylation</keyword>
<comment type="similarity">
    <text evidence="3">Belongs to the pinin family.</text>
</comment>
<evidence type="ECO:0000256" key="17">
    <source>
        <dbReference type="ARBA" id="ARBA00023163"/>
    </source>
</evidence>
<comment type="subcellular location">
    <subcellularLocation>
        <location evidence="2">Cell junction</location>
        <location evidence="2">Desmosome</location>
    </subcellularLocation>
    <subcellularLocation>
        <location evidence="1">Nucleus speckle</location>
    </subcellularLocation>
</comment>
<dbReference type="GO" id="GO:0006397">
    <property type="term" value="P:mRNA processing"/>
    <property type="evidence" value="ECO:0007669"/>
    <property type="project" value="UniProtKB-KW"/>
</dbReference>
<proteinExistence type="inferred from homology"/>
<dbReference type="Proteomes" id="UP001075354">
    <property type="component" value="Chromosome 3"/>
</dbReference>
<feature type="compositionally biased region" description="Basic and acidic residues" evidence="22">
    <location>
        <begin position="374"/>
        <end position="515"/>
    </location>
</feature>
<evidence type="ECO:0000313" key="26">
    <source>
        <dbReference type="Proteomes" id="UP001075354"/>
    </source>
</evidence>
<feature type="region of interest" description="Disordered" evidence="22">
    <location>
        <begin position="31"/>
        <end position="198"/>
    </location>
</feature>
<keyword evidence="10" id="KW-0832">Ubl conjugation</keyword>
<evidence type="ECO:0000259" key="23">
    <source>
        <dbReference type="Pfam" id="PF04696"/>
    </source>
</evidence>
<feature type="compositionally biased region" description="Acidic residues" evidence="22">
    <location>
        <begin position="353"/>
        <end position="363"/>
    </location>
</feature>
<feature type="compositionally biased region" description="Basic and acidic residues" evidence="22">
    <location>
        <begin position="95"/>
        <end position="112"/>
    </location>
</feature>
<keyword evidence="16" id="KW-0010">Activator</keyword>
<keyword evidence="8" id="KW-0507">mRNA processing</keyword>
<keyword evidence="11" id="KW-0965">Cell junction</keyword>
<keyword evidence="6" id="KW-1017">Isopeptide bond</keyword>
<dbReference type="Pfam" id="PF04696">
    <property type="entry name" value="Pinin_SDK_memA"/>
    <property type="match status" value="1"/>
</dbReference>
<keyword evidence="14 21" id="KW-0175">Coiled coil</keyword>
<evidence type="ECO:0000256" key="4">
    <source>
        <dbReference type="ARBA" id="ARBA00020056"/>
    </source>
</evidence>
<keyword evidence="7" id="KW-0597">Phosphoprotein</keyword>
<evidence type="ECO:0000259" key="24">
    <source>
        <dbReference type="Pfam" id="PF04697"/>
    </source>
</evidence>
<dbReference type="InterPro" id="IPR006786">
    <property type="entry name" value="Pinin_SDK_MemA"/>
</dbReference>
<evidence type="ECO:0000256" key="15">
    <source>
        <dbReference type="ARBA" id="ARBA00023125"/>
    </source>
</evidence>
<feature type="compositionally biased region" description="Basic and acidic residues" evidence="22">
    <location>
        <begin position="326"/>
        <end position="338"/>
    </location>
</feature>
<dbReference type="GO" id="GO:0030057">
    <property type="term" value="C:desmosome"/>
    <property type="evidence" value="ECO:0007669"/>
    <property type="project" value="UniProtKB-SubCell"/>
</dbReference>